<evidence type="ECO:0000256" key="1">
    <source>
        <dbReference type="SAM" id="MobiDB-lite"/>
    </source>
</evidence>
<feature type="region of interest" description="Disordered" evidence="1">
    <location>
        <begin position="298"/>
        <end position="409"/>
    </location>
</feature>
<sequence length="409" mass="41387">MYAAARTYLSTGVALVGAGAIAMSPVAPPLPDVAEATSSVATSDLRLSALANPFVVYGQVVENTLENLGLLGERVIADPAPILAQILRNQWASAQTLGAALESAAESLATSFSPDNPFGVPALLGSAGENLAAGDLEGAIYDLWQVVITPLLGPAVTLIPAITEVIRQPVQNLLDVIDQTQLPITLFAIGALSPIYAGLVKAGGAFAQDLFDAVRTADLEGFANALITGPAAMINGFLNGDAVDAGFFSPGLGTISGLLNIRDAVAQALRGPAPTAGVAAIDSTATDSARTVSLSVEPVVAKSEQTTPPAEGAVAEGNSTDEEESSVEGTTDGTVDETTDEGAFDEPDAAPADDDEAALPEEPEEEETAPADEDEEAAPAEDDETATADPSEGSESEDDGSGDGAEATE</sequence>
<evidence type="ECO:0000256" key="2">
    <source>
        <dbReference type="SAM" id="SignalP"/>
    </source>
</evidence>
<gene>
    <name evidence="3" type="ORF">NIIDNTM18_31220</name>
</gene>
<dbReference type="AlphaFoldDB" id="A0A6S6P5A7"/>
<evidence type="ECO:0000313" key="3">
    <source>
        <dbReference type="EMBL" id="BCI53844.1"/>
    </source>
</evidence>
<name>A0A6S6P5A7_9MYCO</name>
<evidence type="ECO:0000313" key="4">
    <source>
        <dbReference type="Proteomes" id="UP000515734"/>
    </source>
</evidence>
<organism evidence="3 4">
    <name type="scientific">Mycolicibacterium litorale</name>
    <dbReference type="NCBI Taxonomy" id="758802"/>
    <lineage>
        <taxon>Bacteria</taxon>
        <taxon>Bacillati</taxon>
        <taxon>Actinomycetota</taxon>
        <taxon>Actinomycetes</taxon>
        <taxon>Mycobacteriales</taxon>
        <taxon>Mycobacteriaceae</taxon>
        <taxon>Mycolicibacterium</taxon>
    </lineage>
</organism>
<feature type="compositionally biased region" description="Acidic residues" evidence="1">
    <location>
        <begin position="334"/>
        <end position="409"/>
    </location>
</feature>
<dbReference type="RefSeq" id="WP_185291809.1">
    <property type="nucleotide sequence ID" value="NZ_AP023287.1"/>
</dbReference>
<accession>A0A6S6P5A7</accession>
<protein>
    <recommendedName>
        <fullName evidence="5">PE-PGRS family protein</fullName>
    </recommendedName>
</protein>
<dbReference type="Proteomes" id="UP000515734">
    <property type="component" value="Chromosome"/>
</dbReference>
<reference evidence="3 4" key="1">
    <citation type="submission" date="2020-07" db="EMBL/GenBank/DDBJ databases">
        <title>Complete genome sequence of Mycolicibacterium litorale like strain isolated from cardiac implantable electronic device infection.</title>
        <authorList>
            <person name="Fukano H."/>
            <person name="Miyama H."/>
            <person name="Hoshino Y."/>
        </authorList>
    </citation>
    <scope>NUCLEOTIDE SEQUENCE [LARGE SCALE GENOMIC DNA]</scope>
    <source>
        <strain evidence="3 4">NIIDNTM18</strain>
    </source>
</reference>
<feature type="signal peptide" evidence="2">
    <location>
        <begin position="1"/>
        <end position="22"/>
    </location>
</feature>
<keyword evidence="2" id="KW-0732">Signal</keyword>
<dbReference type="EMBL" id="AP023287">
    <property type="protein sequence ID" value="BCI53844.1"/>
    <property type="molecule type" value="Genomic_DNA"/>
</dbReference>
<proteinExistence type="predicted"/>
<feature type="chain" id="PRO_5038569761" description="PE-PGRS family protein" evidence="2">
    <location>
        <begin position="23"/>
        <end position="409"/>
    </location>
</feature>
<evidence type="ECO:0008006" key="5">
    <source>
        <dbReference type="Google" id="ProtNLM"/>
    </source>
</evidence>